<dbReference type="InterPro" id="IPR001095">
    <property type="entry name" value="Acetyl_CoA_COase_a_su"/>
</dbReference>
<feature type="domain" description="CoA carboxyltransferase C-terminal" evidence="11">
    <location>
        <begin position="1"/>
        <end position="230"/>
    </location>
</feature>
<sequence length="255" mass="27594">MDLKAKIKIVRANNRIDSQTVIKTLFTDFLEIHGDRILGDDPSLTAGVALFGNTPVTVLAVNRGHTIKERIQMNFGAVRVTGYRKALRALNQAEKFKRPVITFINMPGADVSLASEDHGQSLALANMIGKMGQLTVPNIAVIIGEGYSGGALALANSNKIVMFEHALFSVASPEVVGAILKKVNDSVSLNEVLPMTAQKLSALGLVDEVIAENNDLLINLESSLTRLLAELNSLSAVELQAKREAKYQNFLATWE</sequence>
<keyword evidence="4" id="KW-0808">Transferase</keyword>
<evidence type="ECO:0000256" key="9">
    <source>
        <dbReference type="ARBA" id="ARBA00023160"/>
    </source>
</evidence>
<keyword evidence="3" id="KW-0444">Lipid biosynthesis</keyword>
<evidence type="ECO:0000256" key="8">
    <source>
        <dbReference type="ARBA" id="ARBA00023098"/>
    </source>
</evidence>
<evidence type="ECO:0000256" key="4">
    <source>
        <dbReference type="ARBA" id="ARBA00022679"/>
    </source>
</evidence>
<evidence type="ECO:0000256" key="1">
    <source>
        <dbReference type="ARBA" id="ARBA00004956"/>
    </source>
</evidence>
<dbReference type="EMBL" id="JAGMVS010000067">
    <property type="protein sequence ID" value="MCM2437731.1"/>
    <property type="molecule type" value="Genomic_DNA"/>
</dbReference>
<dbReference type="RefSeq" id="WP_205143765.1">
    <property type="nucleotide sequence ID" value="NZ_JAFBDN010000010.1"/>
</dbReference>
<keyword evidence="6" id="KW-0276">Fatty acid metabolism</keyword>
<accession>A0ABT0VJ89</accession>
<evidence type="ECO:0000256" key="10">
    <source>
        <dbReference type="ARBA" id="ARBA00049152"/>
    </source>
</evidence>
<dbReference type="Pfam" id="PF03255">
    <property type="entry name" value="ACCA"/>
    <property type="match status" value="1"/>
</dbReference>
<evidence type="ECO:0000259" key="11">
    <source>
        <dbReference type="PROSITE" id="PS50989"/>
    </source>
</evidence>
<reference evidence="12" key="1">
    <citation type="submission" date="2021-04" db="EMBL/GenBank/DDBJ databases">
        <title>Taxonomic assessment of Weissella genus.</title>
        <authorList>
            <person name="Fanelli F."/>
            <person name="Chieffi D."/>
            <person name="Dell'Aquila A."/>
            <person name="Gyu-Sung C."/>
            <person name="Franz C.M.A.P."/>
            <person name="Fusco V."/>
        </authorList>
    </citation>
    <scope>NUCLEOTIDE SEQUENCE</scope>
    <source>
        <strain evidence="12">LMG 25373</strain>
    </source>
</reference>
<name>A0ABT0VJ89_9LACO</name>
<dbReference type="NCBIfam" id="NF041504">
    <property type="entry name" value="AccA_sub"/>
    <property type="match status" value="1"/>
</dbReference>
<keyword evidence="8" id="KW-0443">Lipid metabolism</keyword>
<dbReference type="PANTHER" id="PTHR42853:SF3">
    <property type="entry name" value="ACETYL-COENZYME A CARBOXYLASE CARBOXYL TRANSFERASE SUBUNIT ALPHA, CHLOROPLASTIC"/>
    <property type="match status" value="1"/>
</dbReference>
<protein>
    <recommendedName>
        <fullName evidence="2">acetyl-CoA carboxytransferase</fullName>
        <ecNumber evidence="2">2.1.3.15</ecNumber>
    </recommendedName>
</protein>
<evidence type="ECO:0000256" key="7">
    <source>
        <dbReference type="ARBA" id="ARBA00022840"/>
    </source>
</evidence>
<evidence type="ECO:0000256" key="2">
    <source>
        <dbReference type="ARBA" id="ARBA00011883"/>
    </source>
</evidence>
<dbReference type="PRINTS" id="PR01069">
    <property type="entry name" value="ACCCTRFRASEA"/>
</dbReference>
<dbReference type="PANTHER" id="PTHR42853">
    <property type="entry name" value="ACETYL-COENZYME A CARBOXYLASE CARBOXYL TRANSFERASE SUBUNIT ALPHA"/>
    <property type="match status" value="1"/>
</dbReference>
<dbReference type="PROSITE" id="PS50989">
    <property type="entry name" value="COA_CT_CTER"/>
    <property type="match status" value="1"/>
</dbReference>
<gene>
    <name evidence="12" type="ORF">KAK10_07390</name>
</gene>
<comment type="caution">
    <text evidence="12">The sequence shown here is derived from an EMBL/GenBank/DDBJ whole genome shotgun (WGS) entry which is preliminary data.</text>
</comment>
<evidence type="ECO:0000313" key="13">
    <source>
        <dbReference type="Proteomes" id="UP001057481"/>
    </source>
</evidence>
<evidence type="ECO:0000256" key="5">
    <source>
        <dbReference type="ARBA" id="ARBA00022741"/>
    </source>
</evidence>
<dbReference type="Gene3D" id="3.90.226.10">
    <property type="entry name" value="2-enoyl-CoA Hydratase, Chain A, domain 1"/>
    <property type="match status" value="1"/>
</dbReference>
<keyword evidence="13" id="KW-1185">Reference proteome</keyword>
<evidence type="ECO:0000256" key="6">
    <source>
        <dbReference type="ARBA" id="ARBA00022832"/>
    </source>
</evidence>
<organism evidence="12 13">
    <name type="scientific">Periweissella beninensis</name>
    <dbReference type="NCBI Taxonomy" id="504936"/>
    <lineage>
        <taxon>Bacteria</taxon>
        <taxon>Bacillati</taxon>
        <taxon>Bacillota</taxon>
        <taxon>Bacilli</taxon>
        <taxon>Lactobacillales</taxon>
        <taxon>Lactobacillaceae</taxon>
        <taxon>Periweissella</taxon>
    </lineage>
</organism>
<dbReference type="Proteomes" id="UP001057481">
    <property type="component" value="Unassembled WGS sequence"/>
</dbReference>
<keyword evidence="5" id="KW-0547">Nucleotide-binding</keyword>
<keyword evidence="7" id="KW-0067">ATP-binding</keyword>
<proteinExistence type="predicted"/>
<evidence type="ECO:0000313" key="12">
    <source>
        <dbReference type="EMBL" id="MCM2437731.1"/>
    </source>
</evidence>
<dbReference type="InterPro" id="IPR029045">
    <property type="entry name" value="ClpP/crotonase-like_dom_sf"/>
</dbReference>
<comment type="pathway">
    <text evidence="1">Lipid metabolism; malonyl-CoA biosynthesis; malonyl-CoA from acetyl-CoA: step 1/1.</text>
</comment>
<keyword evidence="9" id="KW-0275">Fatty acid biosynthesis</keyword>
<evidence type="ECO:0000256" key="3">
    <source>
        <dbReference type="ARBA" id="ARBA00022516"/>
    </source>
</evidence>
<comment type="catalytic activity">
    <reaction evidence="10">
        <text>N(6)-carboxybiotinyl-L-lysyl-[protein] + acetyl-CoA = N(6)-biotinyl-L-lysyl-[protein] + malonyl-CoA</text>
        <dbReference type="Rhea" id="RHEA:54728"/>
        <dbReference type="Rhea" id="RHEA-COMP:10505"/>
        <dbReference type="Rhea" id="RHEA-COMP:10506"/>
        <dbReference type="ChEBI" id="CHEBI:57288"/>
        <dbReference type="ChEBI" id="CHEBI:57384"/>
        <dbReference type="ChEBI" id="CHEBI:83144"/>
        <dbReference type="ChEBI" id="CHEBI:83145"/>
        <dbReference type="EC" id="2.1.3.15"/>
    </reaction>
</comment>
<dbReference type="SUPFAM" id="SSF52096">
    <property type="entry name" value="ClpP/crotonase"/>
    <property type="match status" value="1"/>
</dbReference>
<dbReference type="InterPro" id="IPR011763">
    <property type="entry name" value="COA_CT_C"/>
</dbReference>
<dbReference type="EC" id="2.1.3.15" evidence="2"/>